<dbReference type="InterPro" id="IPR003593">
    <property type="entry name" value="AAA+_ATPase"/>
</dbReference>
<dbReference type="InterPro" id="IPR051535">
    <property type="entry name" value="Siderophore_ABC-ATPase"/>
</dbReference>
<evidence type="ECO:0000256" key="6">
    <source>
        <dbReference type="ARBA" id="ARBA00022840"/>
    </source>
</evidence>
<dbReference type="PANTHER" id="PTHR42771">
    <property type="entry name" value="IRON(3+)-HYDROXAMATE IMPORT ATP-BINDING PROTEIN FHUC"/>
    <property type="match status" value="1"/>
</dbReference>
<evidence type="ECO:0000256" key="9">
    <source>
        <dbReference type="ARBA" id="ARBA00023136"/>
    </source>
</evidence>
<evidence type="ECO:0000256" key="4">
    <source>
        <dbReference type="ARBA" id="ARBA00022496"/>
    </source>
</evidence>
<keyword evidence="3" id="KW-1003">Cell membrane</keyword>
<dbReference type="GO" id="GO:0006302">
    <property type="term" value="P:double-strand break repair"/>
    <property type="evidence" value="ECO:0007669"/>
    <property type="project" value="InterPro"/>
</dbReference>
<keyword evidence="5" id="KW-0547">Nucleotide-binding</keyword>
<dbReference type="EMBL" id="DWXG01000019">
    <property type="protein sequence ID" value="HJB97437.1"/>
    <property type="molecule type" value="Genomic_DNA"/>
</dbReference>
<evidence type="ECO:0000313" key="11">
    <source>
        <dbReference type="EMBL" id="HJB97437.1"/>
    </source>
</evidence>
<evidence type="ECO:0000259" key="10">
    <source>
        <dbReference type="PROSITE" id="PS50893"/>
    </source>
</evidence>
<proteinExistence type="predicted"/>
<keyword evidence="2" id="KW-0813">Transport</keyword>
<dbReference type="PANTHER" id="PTHR42771:SF2">
    <property type="entry name" value="IRON(3+)-HYDROXAMATE IMPORT ATP-BINDING PROTEIN FHUC"/>
    <property type="match status" value="1"/>
</dbReference>
<organism evidence="11 12">
    <name type="scientific">Candidatus Acutalibacter pullicola</name>
    <dbReference type="NCBI Taxonomy" id="2838417"/>
    <lineage>
        <taxon>Bacteria</taxon>
        <taxon>Bacillati</taxon>
        <taxon>Bacillota</taxon>
        <taxon>Clostridia</taxon>
        <taxon>Eubacteriales</taxon>
        <taxon>Acutalibacteraceae</taxon>
        <taxon>Acutalibacter</taxon>
    </lineage>
</organism>
<reference evidence="11" key="2">
    <citation type="submission" date="2021-04" db="EMBL/GenBank/DDBJ databases">
        <authorList>
            <person name="Gilroy R."/>
        </authorList>
    </citation>
    <scope>NUCLEOTIDE SEQUENCE</scope>
    <source>
        <strain evidence="11">CHK185-1770</strain>
    </source>
</reference>
<dbReference type="GO" id="GO:0005524">
    <property type="term" value="F:ATP binding"/>
    <property type="evidence" value="ECO:0007669"/>
    <property type="project" value="UniProtKB-KW"/>
</dbReference>
<keyword evidence="6" id="KW-0067">ATP-binding</keyword>
<dbReference type="SMART" id="SM00382">
    <property type="entry name" value="AAA"/>
    <property type="match status" value="1"/>
</dbReference>
<name>A0A9D2MTV4_9FIRM</name>
<keyword evidence="4" id="KW-0410">Iron transport</keyword>
<evidence type="ECO:0000256" key="2">
    <source>
        <dbReference type="ARBA" id="ARBA00022448"/>
    </source>
</evidence>
<dbReference type="Pfam" id="PF13476">
    <property type="entry name" value="AAA_23"/>
    <property type="match status" value="1"/>
</dbReference>
<sequence length="245" mass="27521">MGGNFTGEDSYLQDIPAIAGLSLWELHRPVTFLVGENGSGKSTLLEAVALALGFNPEGGSRNFAFSTRDTHSGLHNYLRLHRGPYRPKDGFFLRAESFYNTATEVEELSQRSLSSPPEEFYRNYGGKSLHRQSHGESFLSLVHSRFRGQGIYLLDEPEAALSPARQLTLLAELHRLVKAGSQLLIATHSPLLMAYPQGEILLLGEGPIHPVEYRETEHYQITKSFLDNPERMLRILLQQDEEDVE</sequence>
<dbReference type="AlphaFoldDB" id="A0A9D2MTV4"/>
<comment type="caution">
    <text evidence="11">The sequence shown here is derived from an EMBL/GenBank/DDBJ whole genome shotgun (WGS) entry which is preliminary data.</text>
</comment>
<keyword evidence="7" id="KW-0408">Iron</keyword>
<feature type="domain" description="ABC transporter" evidence="10">
    <location>
        <begin position="3"/>
        <end position="230"/>
    </location>
</feature>
<dbReference type="InterPro" id="IPR003959">
    <property type="entry name" value="ATPase_AAA_core"/>
</dbReference>
<dbReference type="Gene3D" id="3.40.50.300">
    <property type="entry name" value="P-loop containing nucleotide triphosphate hydrolases"/>
    <property type="match status" value="2"/>
</dbReference>
<evidence type="ECO:0000313" key="12">
    <source>
        <dbReference type="Proteomes" id="UP000826793"/>
    </source>
</evidence>
<gene>
    <name evidence="11" type="ORF">H9710_02525</name>
</gene>
<keyword evidence="8" id="KW-0406">Ion transport</keyword>
<dbReference type="InterPro" id="IPR003439">
    <property type="entry name" value="ABC_transporter-like_ATP-bd"/>
</dbReference>
<dbReference type="Proteomes" id="UP000826793">
    <property type="component" value="Unassembled WGS sequence"/>
</dbReference>
<evidence type="ECO:0000256" key="8">
    <source>
        <dbReference type="ARBA" id="ARBA00023065"/>
    </source>
</evidence>
<evidence type="ECO:0000256" key="7">
    <source>
        <dbReference type="ARBA" id="ARBA00023004"/>
    </source>
</evidence>
<dbReference type="SUPFAM" id="SSF52540">
    <property type="entry name" value="P-loop containing nucleoside triphosphate hydrolases"/>
    <property type="match status" value="1"/>
</dbReference>
<evidence type="ECO:0000256" key="1">
    <source>
        <dbReference type="ARBA" id="ARBA00004202"/>
    </source>
</evidence>
<dbReference type="GO" id="GO:0006826">
    <property type="term" value="P:iron ion transport"/>
    <property type="evidence" value="ECO:0007669"/>
    <property type="project" value="UniProtKB-KW"/>
</dbReference>
<dbReference type="InterPro" id="IPR027417">
    <property type="entry name" value="P-loop_NTPase"/>
</dbReference>
<dbReference type="GO" id="GO:0005886">
    <property type="term" value="C:plasma membrane"/>
    <property type="evidence" value="ECO:0007669"/>
    <property type="project" value="UniProtKB-SubCell"/>
</dbReference>
<keyword evidence="9" id="KW-0472">Membrane</keyword>
<evidence type="ECO:0000256" key="5">
    <source>
        <dbReference type="ARBA" id="ARBA00022741"/>
    </source>
</evidence>
<dbReference type="GO" id="GO:0016887">
    <property type="term" value="F:ATP hydrolysis activity"/>
    <property type="evidence" value="ECO:0007669"/>
    <property type="project" value="InterPro"/>
</dbReference>
<reference evidence="11" key="1">
    <citation type="journal article" date="2021" name="PeerJ">
        <title>Extensive microbial diversity within the chicken gut microbiome revealed by metagenomics and culture.</title>
        <authorList>
            <person name="Gilroy R."/>
            <person name="Ravi A."/>
            <person name="Getino M."/>
            <person name="Pursley I."/>
            <person name="Horton D.L."/>
            <person name="Alikhan N.F."/>
            <person name="Baker D."/>
            <person name="Gharbi K."/>
            <person name="Hall N."/>
            <person name="Watson M."/>
            <person name="Adriaenssens E.M."/>
            <person name="Foster-Nyarko E."/>
            <person name="Jarju S."/>
            <person name="Secka A."/>
            <person name="Antonio M."/>
            <person name="Oren A."/>
            <person name="Chaudhuri R.R."/>
            <person name="La Ragione R."/>
            <person name="Hildebrand F."/>
            <person name="Pallen M.J."/>
        </authorList>
    </citation>
    <scope>NUCLEOTIDE SEQUENCE</scope>
    <source>
        <strain evidence="11">CHK185-1770</strain>
    </source>
</reference>
<protein>
    <submittedName>
        <fullName evidence="11">AAA family ATPase</fullName>
    </submittedName>
</protein>
<dbReference type="InterPro" id="IPR038729">
    <property type="entry name" value="Rad50/SbcC_AAA"/>
</dbReference>
<dbReference type="Pfam" id="PF13304">
    <property type="entry name" value="AAA_21"/>
    <property type="match status" value="1"/>
</dbReference>
<comment type="subcellular location">
    <subcellularLocation>
        <location evidence="1">Cell membrane</location>
        <topology evidence="1">Peripheral membrane protein</topology>
    </subcellularLocation>
</comment>
<accession>A0A9D2MTV4</accession>
<evidence type="ECO:0000256" key="3">
    <source>
        <dbReference type="ARBA" id="ARBA00022475"/>
    </source>
</evidence>
<dbReference type="PROSITE" id="PS50893">
    <property type="entry name" value="ABC_TRANSPORTER_2"/>
    <property type="match status" value="1"/>
</dbReference>